<accession>A0ABX1SC90</accession>
<evidence type="ECO:0000313" key="9">
    <source>
        <dbReference type="Proteomes" id="UP000820669"/>
    </source>
</evidence>
<name>A0ABX1SC90_9PSEU</name>
<evidence type="ECO:0000313" key="8">
    <source>
        <dbReference type="EMBL" id="NMH98685.1"/>
    </source>
</evidence>
<evidence type="ECO:0000256" key="4">
    <source>
        <dbReference type="ARBA" id="ARBA00022989"/>
    </source>
</evidence>
<keyword evidence="3 6" id="KW-0812">Transmembrane</keyword>
<gene>
    <name evidence="8" type="ORF">HF526_15415</name>
</gene>
<feature type="transmembrane region" description="Helical" evidence="6">
    <location>
        <begin position="66"/>
        <end position="91"/>
    </location>
</feature>
<sequence>MIPDRSAPFTAMAAVLLAGALLACGGRAGSGRLRTLTAGAAPAPTGEAAPLRASWTVTAGLAVAVLVWAAVGGTGGALLGATAGSGAGIAARRMVARSRGHDGDGAGLAGGWELLAVCLEAGLPVPVAVQAAAERLAGRAGVELRRVAGLLELGADPAEAWRGVDSLPALRPFGRAARRSAVTGAALAQVARSEAVRLRAELVDTAQARAQRAAVQITGPLGLCFLPAFLALGIAPVVIGLAGDAVAQW</sequence>
<keyword evidence="5 6" id="KW-0472">Membrane</keyword>
<evidence type="ECO:0000256" key="3">
    <source>
        <dbReference type="ARBA" id="ARBA00022692"/>
    </source>
</evidence>
<comment type="subcellular location">
    <subcellularLocation>
        <location evidence="1">Cell membrane</location>
        <topology evidence="1">Multi-pass membrane protein</topology>
    </subcellularLocation>
</comment>
<dbReference type="PANTHER" id="PTHR35007">
    <property type="entry name" value="INTEGRAL MEMBRANE PROTEIN-RELATED"/>
    <property type="match status" value="1"/>
</dbReference>
<feature type="domain" description="Type II secretion system protein GspF" evidence="7">
    <location>
        <begin position="114"/>
        <end position="233"/>
    </location>
</feature>
<dbReference type="InterPro" id="IPR018076">
    <property type="entry name" value="T2SS_GspF_dom"/>
</dbReference>
<organism evidence="8 9">
    <name type="scientific">Pseudonocardia acidicola</name>
    <dbReference type="NCBI Taxonomy" id="2724939"/>
    <lineage>
        <taxon>Bacteria</taxon>
        <taxon>Bacillati</taxon>
        <taxon>Actinomycetota</taxon>
        <taxon>Actinomycetes</taxon>
        <taxon>Pseudonocardiales</taxon>
        <taxon>Pseudonocardiaceae</taxon>
        <taxon>Pseudonocardia</taxon>
    </lineage>
</organism>
<dbReference type="Proteomes" id="UP000820669">
    <property type="component" value="Unassembled WGS sequence"/>
</dbReference>
<evidence type="ECO:0000259" key="7">
    <source>
        <dbReference type="Pfam" id="PF00482"/>
    </source>
</evidence>
<proteinExistence type="predicted"/>
<dbReference type="PROSITE" id="PS51257">
    <property type="entry name" value="PROKAR_LIPOPROTEIN"/>
    <property type="match status" value="1"/>
</dbReference>
<keyword evidence="2" id="KW-1003">Cell membrane</keyword>
<dbReference type="Pfam" id="PF00482">
    <property type="entry name" value="T2SSF"/>
    <property type="match status" value="1"/>
</dbReference>
<feature type="transmembrane region" description="Helical" evidence="6">
    <location>
        <begin position="221"/>
        <end position="243"/>
    </location>
</feature>
<comment type="caution">
    <text evidence="8">The sequence shown here is derived from an EMBL/GenBank/DDBJ whole genome shotgun (WGS) entry which is preliminary data.</text>
</comment>
<evidence type="ECO:0000256" key="2">
    <source>
        <dbReference type="ARBA" id="ARBA00022475"/>
    </source>
</evidence>
<keyword evidence="4 6" id="KW-1133">Transmembrane helix</keyword>
<reference evidence="8 9" key="1">
    <citation type="submission" date="2020-04" db="EMBL/GenBank/DDBJ databases">
        <authorList>
            <person name="Klaysubun C."/>
            <person name="Duangmal K."/>
            <person name="Lipun K."/>
        </authorList>
    </citation>
    <scope>NUCLEOTIDE SEQUENCE [LARGE SCALE GENOMIC DNA]</scope>
    <source>
        <strain evidence="8 9">K10HN5</strain>
    </source>
</reference>
<evidence type="ECO:0000256" key="5">
    <source>
        <dbReference type="ARBA" id="ARBA00023136"/>
    </source>
</evidence>
<dbReference type="PANTHER" id="PTHR35007:SF3">
    <property type="entry name" value="POSSIBLE CONSERVED ALANINE RICH MEMBRANE PROTEIN"/>
    <property type="match status" value="1"/>
</dbReference>
<evidence type="ECO:0000256" key="1">
    <source>
        <dbReference type="ARBA" id="ARBA00004651"/>
    </source>
</evidence>
<dbReference type="EMBL" id="JAAXLA010000025">
    <property type="protein sequence ID" value="NMH98685.1"/>
    <property type="molecule type" value="Genomic_DNA"/>
</dbReference>
<keyword evidence="9" id="KW-1185">Reference proteome</keyword>
<protein>
    <submittedName>
        <fullName evidence="8">Type II secretion system F family protein</fullName>
    </submittedName>
</protein>
<evidence type="ECO:0000256" key="6">
    <source>
        <dbReference type="SAM" id="Phobius"/>
    </source>
</evidence>